<dbReference type="Proteomes" id="UP000245667">
    <property type="component" value="Unassembled WGS sequence"/>
</dbReference>
<proteinExistence type="predicted"/>
<evidence type="ECO:0000313" key="1">
    <source>
        <dbReference type="EMBL" id="PWK22434.1"/>
    </source>
</evidence>
<comment type="caution">
    <text evidence="1">The sequence shown here is derived from an EMBL/GenBank/DDBJ whole genome shotgun (WGS) entry which is preliminary data.</text>
</comment>
<organism evidence="1 2">
    <name type="scientific">Maribacter polysiphoniae</name>
    <dbReference type="NCBI Taxonomy" id="429344"/>
    <lineage>
        <taxon>Bacteria</taxon>
        <taxon>Pseudomonadati</taxon>
        <taxon>Bacteroidota</taxon>
        <taxon>Flavobacteriia</taxon>
        <taxon>Flavobacteriales</taxon>
        <taxon>Flavobacteriaceae</taxon>
        <taxon>Maribacter</taxon>
    </lineage>
</organism>
<accession>A0A316DWK8</accession>
<evidence type="ECO:0000313" key="2">
    <source>
        <dbReference type="Proteomes" id="UP000245667"/>
    </source>
</evidence>
<dbReference type="AlphaFoldDB" id="A0A316DWK8"/>
<protein>
    <submittedName>
        <fullName evidence="1">Uncharacterized protein</fullName>
    </submittedName>
</protein>
<reference evidence="1 2" key="1">
    <citation type="submission" date="2018-05" db="EMBL/GenBank/DDBJ databases">
        <title>Genomic Encyclopedia of Archaeal and Bacterial Type Strains, Phase II (KMG-II): from individual species to whole genera.</title>
        <authorList>
            <person name="Goeker M."/>
        </authorList>
    </citation>
    <scope>NUCLEOTIDE SEQUENCE [LARGE SCALE GENOMIC DNA]</scope>
    <source>
        <strain evidence="1 2">DSM 23514</strain>
    </source>
</reference>
<name>A0A316DWK8_9FLAO</name>
<gene>
    <name evidence="1" type="ORF">LX92_02908</name>
</gene>
<dbReference type="EMBL" id="QGGQ01000007">
    <property type="protein sequence ID" value="PWK22434.1"/>
    <property type="molecule type" value="Genomic_DNA"/>
</dbReference>
<sequence length="105" mass="12594">MASFLHNQWWFLIVSCPFLFPECSQTVIIYTGLNVMVYSNEGETTYNPSHMLHKKKEQPCRLSIFWETPKFGYSLLRIKVIFSRRQFQNMEVIDNLTVKRSCFRF</sequence>